<reference evidence="2 3" key="1">
    <citation type="submission" date="2018-05" db="EMBL/GenBank/DDBJ databases">
        <title>Genomic Encyclopedia of Type Strains, Phase IV (KMG-IV): sequencing the most valuable type-strain genomes for metagenomic binning, comparative biology and taxonomic classification.</title>
        <authorList>
            <person name="Goeker M."/>
        </authorList>
    </citation>
    <scope>NUCLEOTIDE SEQUENCE [LARGE SCALE GENOMIC DNA]</scope>
    <source>
        <strain evidence="2 3">DSM 100333</strain>
    </source>
</reference>
<dbReference type="Proteomes" id="UP000245870">
    <property type="component" value="Unassembled WGS sequence"/>
</dbReference>
<evidence type="ECO:0000313" key="2">
    <source>
        <dbReference type="EMBL" id="PVX59243.1"/>
    </source>
</evidence>
<protein>
    <recommendedName>
        <fullName evidence="4">DUF4843 domain-containing protein</fullName>
    </recommendedName>
</protein>
<comment type="caution">
    <text evidence="2">The sequence shown here is derived from an EMBL/GenBank/DDBJ whole genome shotgun (WGS) entry which is preliminary data.</text>
</comment>
<dbReference type="EMBL" id="QENY01000001">
    <property type="protein sequence ID" value="PVX59243.1"/>
    <property type="molecule type" value="Genomic_DNA"/>
</dbReference>
<organism evidence="2 3">
    <name type="scientific">Hallella colorans</name>
    <dbReference type="NCBI Taxonomy" id="1703337"/>
    <lineage>
        <taxon>Bacteria</taxon>
        <taxon>Pseudomonadati</taxon>
        <taxon>Bacteroidota</taxon>
        <taxon>Bacteroidia</taxon>
        <taxon>Bacteroidales</taxon>
        <taxon>Prevotellaceae</taxon>
        <taxon>Hallella</taxon>
    </lineage>
</organism>
<evidence type="ECO:0000313" key="3">
    <source>
        <dbReference type="Proteomes" id="UP000245870"/>
    </source>
</evidence>
<dbReference type="RefSeq" id="WP_116615425.1">
    <property type="nucleotide sequence ID" value="NZ_QENY01000001.1"/>
</dbReference>
<feature type="signal peptide" evidence="1">
    <location>
        <begin position="1"/>
        <end position="21"/>
    </location>
</feature>
<sequence length="283" mass="32785">MKKTYQTFKAILMLVSVAFLASCVNEYEYEPAAKPDSSVATQKAYILTEKTVIDLENSEPQKLELTVGRPDASTAAAIHLISNNSKFKLPQSVEFKAGEKTKKINVNFDMQPASSEKVNIKVDDAQAYDYGNTELDITVNRYILHHANWDSWYYGWMFKNINVMEFPKGTYTIKGLHAKAEWIDSDMGTITFWKDGGNILHMKPQYIHKQKWNNDGMKDFWIVGLFGDSKELWKKADIEALTKDECGKYHPDDDTFELWLHWYSPDWGWWTNNENPEWIALLD</sequence>
<evidence type="ECO:0008006" key="4">
    <source>
        <dbReference type="Google" id="ProtNLM"/>
    </source>
</evidence>
<gene>
    <name evidence="2" type="ORF">C7379_10111</name>
</gene>
<evidence type="ECO:0000256" key="1">
    <source>
        <dbReference type="SAM" id="SignalP"/>
    </source>
</evidence>
<keyword evidence="3" id="KW-1185">Reference proteome</keyword>
<dbReference type="PROSITE" id="PS51257">
    <property type="entry name" value="PROKAR_LIPOPROTEIN"/>
    <property type="match status" value="1"/>
</dbReference>
<feature type="chain" id="PRO_5015570622" description="DUF4843 domain-containing protein" evidence="1">
    <location>
        <begin position="22"/>
        <end position="283"/>
    </location>
</feature>
<proteinExistence type="predicted"/>
<name>A0A2U0UNM7_9BACT</name>
<dbReference type="OrthoDB" id="1062397at2"/>
<dbReference type="AlphaFoldDB" id="A0A2U0UNM7"/>
<accession>A0A2U0UNM7</accession>
<keyword evidence="1" id="KW-0732">Signal</keyword>